<comment type="subunit">
    <text evidence="5">Interacts with translational regulator CsrA and flagellin(s).</text>
</comment>
<dbReference type="EMBL" id="JACGBB010000025">
    <property type="protein sequence ID" value="MBZ7988021.1"/>
    <property type="molecule type" value="Genomic_DNA"/>
</dbReference>
<dbReference type="InterPro" id="IPR024046">
    <property type="entry name" value="Flagellar_assmbl_FliW_dom_sf"/>
</dbReference>
<comment type="similarity">
    <text evidence="5">Belongs to the FliW family.</text>
</comment>
<dbReference type="Pfam" id="PF02623">
    <property type="entry name" value="FliW"/>
    <property type="match status" value="1"/>
</dbReference>
<organism evidence="6 7">
    <name type="scientific">Campylobacter canadensis</name>
    <dbReference type="NCBI Taxonomy" id="449520"/>
    <lineage>
        <taxon>Bacteria</taxon>
        <taxon>Pseudomonadati</taxon>
        <taxon>Campylobacterota</taxon>
        <taxon>Epsilonproteobacteria</taxon>
        <taxon>Campylobacterales</taxon>
        <taxon>Campylobacteraceae</taxon>
        <taxon>Campylobacter</taxon>
    </lineage>
</organism>
<dbReference type="SUPFAM" id="SSF141457">
    <property type="entry name" value="BH3618-like"/>
    <property type="match status" value="1"/>
</dbReference>
<dbReference type="Gene3D" id="2.30.290.10">
    <property type="entry name" value="BH3618-like"/>
    <property type="match status" value="1"/>
</dbReference>
<name>A0ABS7WTB3_9BACT</name>
<keyword evidence="6" id="KW-0969">Cilium</keyword>
<comment type="function">
    <text evidence="5">Acts as an anti-CsrA protein, binds CsrA and prevents it from repressing translation of its target genes, one of which is flagellin. Binds to flagellin and participates in the assembly of the flagellum.</text>
</comment>
<dbReference type="PANTHER" id="PTHR39190">
    <property type="entry name" value="FLAGELLAR ASSEMBLY FACTOR FLIW"/>
    <property type="match status" value="1"/>
</dbReference>
<evidence type="ECO:0000256" key="3">
    <source>
        <dbReference type="ARBA" id="ARBA00022845"/>
    </source>
</evidence>
<keyword evidence="6" id="KW-0282">Flagellum</keyword>
<dbReference type="RefSeq" id="WP_172230357.1">
    <property type="nucleotide sequence ID" value="NZ_CP035946.1"/>
</dbReference>
<keyword evidence="2 5" id="KW-1005">Bacterial flagellum biogenesis</keyword>
<accession>A0ABS7WTB3</accession>
<dbReference type="HAMAP" id="MF_01185">
    <property type="entry name" value="FliW"/>
    <property type="match status" value="1"/>
</dbReference>
<keyword evidence="3 5" id="KW-0810">Translation regulation</keyword>
<evidence type="ECO:0000256" key="2">
    <source>
        <dbReference type="ARBA" id="ARBA00022795"/>
    </source>
</evidence>
<dbReference type="InterPro" id="IPR003775">
    <property type="entry name" value="Flagellar_assembly_factor_FliW"/>
</dbReference>
<keyword evidence="1 5" id="KW-0963">Cytoplasm</keyword>
<gene>
    <name evidence="5 6" type="primary">fliW</name>
    <name evidence="6" type="ORF">AVCANL283_07945</name>
</gene>
<keyword evidence="7" id="KW-1185">Reference proteome</keyword>
<reference evidence="6 7" key="1">
    <citation type="submission" date="2020-07" db="EMBL/GenBank/DDBJ databases">
        <title>Transfer of Campylobacter canadensis to the novel genus Avispirillum gen. nov., that also includes two novel species recovered from migratory waterfowl: Avispirillum anseris sp. nov. and Avispirillum brantae sp. nov.</title>
        <authorList>
            <person name="Miller W.G."/>
            <person name="Chapman M.H."/>
            <person name="Yee E."/>
            <person name="Inglis G.D."/>
        </authorList>
    </citation>
    <scope>NUCLEOTIDE SEQUENCE [LARGE SCALE GENOMIC DNA]</scope>
    <source>
        <strain evidence="6 7">L283</strain>
    </source>
</reference>
<evidence type="ECO:0000313" key="6">
    <source>
        <dbReference type="EMBL" id="MBZ7988021.1"/>
    </source>
</evidence>
<evidence type="ECO:0000256" key="5">
    <source>
        <dbReference type="HAMAP-Rule" id="MF_01185"/>
    </source>
</evidence>
<dbReference type="NCBIfam" id="NF009790">
    <property type="entry name" value="PRK13282.1"/>
    <property type="match status" value="1"/>
</dbReference>
<evidence type="ECO:0000256" key="4">
    <source>
        <dbReference type="ARBA" id="ARBA00023186"/>
    </source>
</evidence>
<sequence length="135" mass="15658">MIFDVKFPIYGFEDVSKVSIEKLEDGFAKLKSEDGKKFVFTMLNPYVICKNYEFDLPISYKALLDVTMSSNIEIYNILMLNSKIEETTINMLAPVILNYDNKTMAQIILDPSQYPFYNPTEKIITFLKQLENNAE</sequence>
<comment type="caution">
    <text evidence="6">The sequence shown here is derived from an EMBL/GenBank/DDBJ whole genome shotgun (WGS) entry which is preliminary data.</text>
</comment>
<keyword evidence="6" id="KW-0966">Cell projection</keyword>
<dbReference type="Proteomes" id="UP000786183">
    <property type="component" value="Unassembled WGS sequence"/>
</dbReference>
<keyword evidence="4 5" id="KW-0143">Chaperone</keyword>
<dbReference type="PANTHER" id="PTHR39190:SF1">
    <property type="entry name" value="FLAGELLAR ASSEMBLY FACTOR FLIW"/>
    <property type="match status" value="1"/>
</dbReference>
<comment type="subcellular location">
    <subcellularLocation>
        <location evidence="5">Cytoplasm</location>
    </subcellularLocation>
</comment>
<evidence type="ECO:0000256" key="1">
    <source>
        <dbReference type="ARBA" id="ARBA00022490"/>
    </source>
</evidence>
<protein>
    <recommendedName>
        <fullName evidence="5">Flagellar assembly factor FliW</fullName>
    </recommendedName>
</protein>
<proteinExistence type="inferred from homology"/>
<evidence type="ECO:0000313" key="7">
    <source>
        <dbReference type="Proteomes" id="UP000786183"/>
    </source>
</evidence>